<dbReference type="EMBL" id="MN740532">
    <property type="protein sequence ID" value="QHU31720.1"/>
    <property type="molecule type" value="Genomic_DNA"/>
</dbReference>
<protein>
    <submittedName>
        <fullName evidence="1">Uncharacterized protein</fullName>
    </submittedName>
</protein>
<reference evidence="1" key="1">
    <citation type="journal article" date="2020" name="Nature">
        <title>Giant virus diversity and host interactions through global metagenomics.</title>
        <authorList>
            <person name="Schulz F."/>
            <person name="Roux S."/>
            <person name="Paez-Espino D."/>
            <person name="Jungbluth S."/>
            <person name="Walsh D.A."/>
            <person name="Denef V.J."/>
            <person name="McMahon K.D."/>
            <person name="Konstantinidis K.T."/>
            <person name="Eloe-Fadrosh E.A."/>
            <person name="Kyrpides N.C."/>
            <person name="Woyke T."/>
        </authorList>
    </citation>
    <scope>NUCLEOTIDE SEQUENCE</scope>
    <source>
        <strain evidence="1">GVMAG-M-3300027963-41</strain>
    </source>
</reference>
<name>A0A6C0LMZ9_9ZZZZ</name>
<organism evidence="1">
    <name type="scientific">viral metagenome</name>
    <dbReference type="NCBI Taxonomy" id="1070528"/>
    <lineage>
        <taxon>unclassified sequences</taxon>
        <taxon>metagenomes</taxon>
        <taxon>organismal metagenomes</taxon>
    </lineage>
</organism>
<proteinExistence type="predicted"/>
<accession>A0A6C0LMZ9</accession>
<sequence>MERADWHGKRKPTWQQAHDHFVVQMRAGAPAVA</sequence>
<evidence type="ECO:0000313" key="1">
    <source>
        <dbReference type="EMBL" id="QHU31720.1"/>
    </source>
</evidence>
<dbReference type="AlphaFoldDB" id="A0A6C0LMZ9"/>